<dbReference type="EMBL" id="CP120682">
    <property type="protein sequence ID" value="WKN37093.1"/>
    <property type="molecule type" value="Genomic_DNA"/>
</dbReference>
<evidence type="ECO:0000313" key="2">
    <source>
        <dbReference type="EMBL" id="WKN37093.1"/>
    </source>
</evidence>
<organism evidence="2">
    <name type="scientific">Roseihalotalea indica</name>
    <dbReference type="NCBI Taxonomy" id="2867963"/>
    <lineage>
        <taxon>Bacteria</taxon>
        <taxon>Pseudomonadati</taxon>
        <taxon>Bacteroidota</taxon>
        <taxon>Cytophagia</taxon>
        <taxon>Cytophagales</taxon>
        <taxon>Catalimonadaceae</taxon>
        <taxon>Roseihalotalea</taxon>
    </lineage>
</organism>
<dbReference type="Pfam" id="PF18962">
    <property type="entry name" value="Por_Secre_tail"/>
    <property type="match status" value="1"/>
</dbReference>
<dbReference type="InterPro" id="IPR026444">
    <property type="entry name" value="Secre_tail"/>
</dbReference>
<reference evidence="2" key="1">
    <citation type="journal article" date="2023" name="Comput. Struct. Biotechnol. J.">
        <title>Discovery of a novel marine Bacteroidetes with a rich repertoire of carbohydrate-active enzymes.</title>
        <authorList>
            <person name="Chen B."/>
            <person name="Liu G."/>
            <person name="Chen Q."/>
            <person name="Wang H."/>
            <person name="Liu L."/>
            <person name="Tang K."/>
        </authorList>
    </citation>
    <scope>NUCLEOTIDE SEQUENCE</scope>
    <source>
        <strain evidence="2">TK19036</strain>
    </source>
</reference>
<dbReference type="AlphaFoldDB" id="A0AA49GMU4"/>
<feature type="domain" description="Secretion system C-terminal sorting" evidence="1">
    <location>
        <begin position="156"/>
        <end position="232"/>
    </location>
</feature>
<evidence type="ECO:0000259" key="1">
    <source>
        <dbReference type="Pfam" id="PF18962"/>
    </source>
</evidence>
<accession>A0AA49GMU4</accession>
<reference evidence="2" key="2">
    <citation type="journal article" date="2024" name="Antonie Van Leeuwenhoek">
        <title>Roseihalotalea indica gen. nov., sp. nov., a halophilic Bacteroidetes from mesopelagic Southwest Indian Ocean with higher carbohydrate metabolic potential.</title>
        <authorList>
            <person name="Chen B."/>
            <person name="Zhang M."/>
            <person name="Lin D."/>
            <person name="Ye J."/>
            <person name="Tang K."/>
        </authorList>
    </citation>
    <scope>NUCLEOTIDE SEQUENCE</scope>
    <source>
        <strain evidence="2">TK19036</strain>
    </source>
</reference>
<protein>
    <submittedName>
        <fullName evidence="2">T9SS type A sorting domain-containing protein</fullName>
    </submittedName>
</protein>
<name>A0AA49GMU4_9BACT</name>
<proteinExistence type="predicted"/>
<dbReference type="NCBIfam" id="TIGR04183">
    <property type="entry name" value="Por_Secre_tail"/>
    <property type="match status" value="1"/>
</dbReference>
<gene>
    <name evidence="2" type="ORF">K4G66_00005</name>
</gene>
<sequence>MKLFLPFLFFSFISFVGLSQSLALIDPIFEESVATGSWVSTQLKVKNNSEKPVRLGIKLEAPYLKGDQVSSICIGNECFTKFDALEVTTLFPEETIEDIRIRFNAGYDEISRELSLTIYNIEAPDDQLTKRFTYHIRNNFPNGILFADESLQVSKIYPNPVSSVASIDYSLSSTLTPATITVHNILGDRIMELNLDSSETSLKLPLDQLQNGIYFYTLQVNGKGITTKKFVVKK</sequence>